<comment type="caution">
    <text evidence="1">The sequence shown here is derived from an EMBL/GenBank/DDBJ whole genome shotgun (WGS) entry which is preliminary data.</text>
</comment>
<dbReference type="NCBIfam" id="TIGR02145">
    <property type="entry name" value="Fib_succ_major"/>
    <property type="match status" value="1"/>
</dbReference>
<dbReference type="eggNOG" id="COG1680">
    <property type="taxonomic scope" value="Bacteria"/>
</dbReference>
<protein>
    <submittedName>
        <fullName evidence="1">Putative lipoprotein</fullName>
    </submittedName>
</protein>
<dbReference type="EMBL" id="AJXT01000006">
    <property type="protein sequence ID" value="EIL94366.1"/>
    <property type="molecule type" value="Genomic_DNA"/>
</dbReference>
<name>I4W4H5_9GAMM</name>
<dbReference type="AlphaFoldDB" id="I4W4H5"/>
<gene>
    <name evidence="1" type="ORF">UU7_05182</name>
</gene>
<dbReference type="Proteomes" id="UP000003226">
    <property type="component" value="Unassembled WGS sequence"/>
</dbReference>
<evidence type="ECO:0000313" key="1">
    <source>
        <dbReference type="EMBL" id="EIL94366.1"/>
    </source>
</evidence>
<accession>I4W4H5</accession>
<sequence length="206" mass="22342">MLSLDGALSWEGQRHIPPGEQIVIEPSLLPTDKSIGVPGKTTDTRDGKVYSTVLIEGKEWFSQNYAFDHPGSSAPGNSVSQIAANGRIYPYNLASQLAPNGWRLPTEADVLALLSLYKDPIDDLLAGGKSGLNITLPGCRDFAGGFGGIGNSCLIWTSTVGSPWRDVTGKAHPTQKYLAFDLQKKSVYIEEFVGAQWNSVRYVRQT</sequence>
<keyword evidence="2" id="KW-1185">Reference proteome</keyword>
<evidence type="ECO:0000313" key="2">
    <source>
        <dbReference type="Proteomes" id="UP000003226"/>
    </source>
</evidence>
<keyword evidence="1" id="KW-0449">Lipoprotein</keyword>
<reference evidence="1 2" key="1">
    <citation type="journal article" date="2012" name="J. Bacteriol.">
        <title>Genome sequences for six rhodanobacter strains, isolated from soils and the terrestrial subsurface, with variable denitrification capabilities.</title>
        <authorList>
            <person name="Kostka J.E."/>
            <person name="Green S.J."/>
            <person name="Rishishwar L."/>
            <person name="Prakash O."/>
            <person name="Katz L.S."/>
            <person name="Marino-Ramirez L."/>
            <person name="Jordan I.K."/>
            <person name="Munk C."/>
            <person name="Ivanova N."/>
            <person name="Mikhailova N."/>
            <person name="Watson D.B."/>
            <person name="Brown S.D."/>
            <person name="Palumbo A.V."/>
            <person name="Brooks S.C."/>
        </authorList>
    </citation>
    <scope>NUCLEOTIDE SEQUENCE [LARGE SCALE GENOMIC DNA]</scope>
    <source>
        <strain evidence="1 2">B39</strain>
    </source>
</reference>
<dbReference type="STRING" id="1163407.UU7_05182"/>
<dbReference type="InterPro" id="IPR011871">
    <property type="entry name" value="Fib_succ_major"/>
</dbReference>
<proteinExistence type="predicted"/>
<organism evidence="1 2">
    <name type="scientific">Rhodanobacter spathiphylli B39</name>
    <dbReference type="NCBI Taxonomy" id="1163407"/>
    <lineage>
        <taxon>Bacteria</taxon>
        <taxon>Pseudomonadati</taxon>
        <taxon>Pseudomonadota</taxon>
        <taxon>Gammaproteobacteria</taxon>
        <taxon>Lysobacterales</taxon>
        <taxon>Rhodanobacteraceae</taxon>
        <taxon>Rhodanobacter</taxon>
    </lineage>
</organism>